<dbReference type="Gene3D" id="3.30.559.10">
    <property type="entry name" value="Chloramphenicol acetyltransferase-like domain"/>
    <property type="match status" value="1"/>
</dbReference>
<dbReference type="CDD" id="cd19531">
    <property type="entry name" value="LCL_NRPS-like"/>
    <property type="match status" value="1"/>
</dbReference>
<keyword evidence="5" id="KW-1185">Reference proteome</keyword>
<dbReference type="Gene3D" id="3.40.50.12780">
    <property type="entry name" value="N-terminal domain of ligase-like"/>
    <property type="match status" value="1"/>
</dbReference>
<evidence type="ECO:0000313" key="4">
    <source>
        <dbReference type="EMBL" id="BCX68940.1"/>
    </source>
</evidence>
<dbReference type="InterPro" id="IPR045851">
    <property type="entry name" value="AMP-bd_C_sf"/>
</dbReference>
<evidence type="ECO:0000259" key="3">
    <source>
        <dbReference type="PROSITE" id="PS50075"/>
    </source>
</evidence>
<comment type="similarity">
    <text evidence="1">Belongs to the ATP-dependent AMP-binding enzyme family.</text>
</comment>
<dbReference type="InterPro" id="IPR023213">
    <property type="entry name" value="CAT-like_dom_sf"/>
</dbReference>
<dbReference type="Pfam" id="PF00668">
    <property type="entry name" value="Condensation"/>
    <property type="match status" value="1"/>
</dbReference>
<organism evidence="4 5">
    <name type="scientific">Pseudomonas izuensis</name>
    <dbReference type="NCBI Taxonomy" id="2684212"/>
    <lineage>
        <taxon>Bacteria</taxon>
        <taxon>Pseudomonadati</taxon>
        <taxon>Pseudomonadota</taxon>
        <taxon>Gammaproteobacteria</taxon>
        <taxon>Pseudomonadales</taxon>
        <taxon>Pseudomonadaceae</taxon>
        <taxon>Pseudomonas</taxon>
    </lineage>
</organism>
<sequence>MFNFNHWIEVLETHARHFPQRAALHFLPDGVEIGETLTFAQLHEQSQSLAAALQARYAPGDRVLLMLPSSLDYARAFCACLYAGLIAVPLFPPPSRKPRHLDRVRNVVVDAEPALILAPADHCQNLLELVEGRVDVLTVQELTLQEAGTPPASQWTRPDVDGATVAFLQYTSGSTGTPKGVEVRQRNLIANVELMRQAYGFDEHGGMVNWLPLYHDMGLIGGLLAPLYSGMPCYLLASQTFVNAPSTWLQALSRYRATASFAPNFAYALCNRVVSDNLIAQLDLSAWQHAINGAEPIHPGTLETFAQRFAACGLNPLAISPGYGQAEATLCVSATPADALPVVLRLDKTVLETGRAAIAATDAAAVEFVACGYPQALHGIAIVNPHTHERCAADQIGEVWLTGPSNAEAYWKNPEATREAFQACIVGEPGHYLRSGDLGFMHQGQVVICGRVKDLLILNGRNLYPHDIEFAITDAEPGIRTGRIAAFSEMDPLLGREKLVIVAEPHRKYVYPAHHPALFASMQNAVREVADCGIDQIVLVEAGTIPMTTSGKIARQGSRKQLAAGTLNIIAQYGGQTSADEERIERAQLLERVALADESALPACRQWLKQTLREVNPYLMVDFDQSLISLGLDSISVADFAARLHQDLGLNLDTQRLFGEQTLDEWAQALLDFLGEALPDSTASIEGSSVEQDHGRQSFAQSRLWFLRQLDPTDTRHNLVLHLRLLGALDTETLALRLNTLVDRHSVLRTVYHDGVDGPQQRILPTADVPLTWHDLRHHPIAVQQQALADRLEREHATPVDLQNGPLLRAQLLSRDDQQHDLLLTLHHIAFDGRSTQLLLAELAAGGVSERPLQYLDFARWEAAHWSAERIATEQQFWREQLANVPQTLALGGNGQIAGEHSLNFTLPQANCEALTALAREHGMTLFMLLLASYQLVIKQLGGQQQFLLGTDVSGRPLAAHNDVIGFFVNQLTLRCDLRGEPTLADFLGQVRDEARLAYAHQGLPFDLVVSALAPQRRPGHSPLFQVKLNYQPARVNPTDIAGARMTSLDVAQAPGDFHLVLDLMHGAEGIDATLKFRGEFFDRDRALRLQHLWTRLLGETRDLLDLSLPALAERLDTWDQAFQRERQQSQALAGRGQMLQTKRRSLTL</sequence>
<dbReference type="PROSITE" id="PS50075">
    <property type="entry name" value="CARRIER"/>
    <property type="match status" value="1"/>
</dbReference>
<dbReference type="PANTHER" id="PTHR22754:SF32">
    <property type="entry name" value="DISCO-INTERACTING PROTEIN 2"/>
    <property type="match status" value="1"/>
</dbReference>
<dbReference type="Pfam" id="PF00550">
    <property type="entry name" value="PP-binding"/>
    <property type="match status" value="1"/>
</dbReference>
<dbReference type="InterPro" id="IPR009081">
    <property type="entry name" value="PP-bd_ACP"/>
</dbReference>
<dbReference type="InterPro" id="IPR000873">
    <property type="entry name" value="AMP-dep_synth/lig_dom"/>
</dbReference>
<dbReference type="InterPro" id="IPR001242">
    <property type="entry name" value="Condensation_dom"/>
</dbReference>
<dbReference type="SUPFAM" id="SSF56801">
    <property type="entry name" value="Acetyl-CoA synthetase-like"/>
    <property type="match status" value="1"/>
</dbReference>
<reference evidence="4 5" key="1">
    <citation type="submission" date="2016-04" db="EMBL/GenBank/DDBJ databases">
        <title>Complete genome sequence of Pseudomonas sp. LAB-08 isolated from TCE contaminated aquifer soil.</title>
        <authorList>
            <person name="Dohra H."/>
            <person name="Suzuki K."/>
            <person name="Fatma A."/>
            <person name="Inuzuka Y."/>
            <person name="Honjo M."/>
            <person name="Tashiro Y."/>
            <person name="Futamata H."/>
        </authorList>
    </citation>
    <scope>NUCLEOTIDE SEQUENCE [LARGE SCALE GENOMIC DNA]</scope>
    <source>
        <strain evidence="4 5">LAB-08</strain>
    </source>
</reference>
<dbReference type="InterPro" id="IPR036736">
    <property type="entry name" value="ACP-like_sf"/>
</dbReference>
<keyword evidence="2" id="KW-0436">Ligase</keyword>
<dbReference type="InterPro" id="IPR040097">
    <property type="entry name" value="FAAL/FAAC"/>
</dbReference>
<dbReference type="CDD" id="cd05931">
    <property type="entry name" value="FAAL"/>
    <property type="match status" value="1"/>
</dbReference>
<dbReference type="Gene3D" id="3.30.559.30">
    <property type="entry name" value="Nonribosomal peptide synthetase, condensation domain"/>
    <property type="match status" value="1"/>
</dbReference>
<evidence type="ECO:0000256" key="1">
    <source>
        <dbReference type="ARBA" id="ARBA00006432"/>
    </source>
</evidence>
<evidence type="ECO:0000256" key="2">
    <source>
        <dbReference type="ARBA" id="ARBA00022598"/>
    </source>
</evidence>
<dbReference type="SUPFAM" id="SSF52777">
    <property type="entry name" value="CoA-dependent acyltransferases"/>
    <property type="match status" value="2"/>
</dbReference>
<dbReference type="InterPro" id="IPR020845">
    <property type="entry name" value="AMP-binding_CS"/>
</dbReference>
<dbReference type="Proteomes" id="UP000218595">
    <property type="component" value="Chromosome"/>
</dbReference>
<dbReference type="RefSeq" id="WP_096510441.1">
    <property type="nucleotide sequence ID" value="NZ_AP017423.2"/>
</dbReference>
<feature type="domain" description="Carrier" evidence="3">
    <location>
        <begin position="594"/>
        <end position="674"/>
    </location>
</feature>
<dbReference type="Gene3D" id="3.30.300.30">
    <property type="match status" value="1"/>
</dbReference>
<dbReference type="SUPFAM" id="SSF47336">
    <property type="entry name" value="ACP-like"/>
    <property type="match status" value="1"/>
</dbReference>
<protein>
    <submittedName>
        <fullName evidence="4">AMP-binding protein</fullName>
    </submittedName>
</protein>
<dbReference type="PROSITE" id="PS00455">
    <property type="entry name" value="AMP_BINDING"/>
    <property type="match status" value="1"/>
</dbReference>
<evidence type="ECO:0000313" key="5">
    <source>
        <dbReference type="Proteomes" id="UP000218595"/>
    </source>
</evidence>
<gene>
    <name evidence="4" type="ORF">LAB08_R35820</name>
</gene>
<dbReference type="InterPro" id="IPR042099">
    <property type="entry name" value="ANL_N_sf"/>
</dbReference>
<proteinExistence type="inferred from homology"/>
<dbReference type="PANTHER" id="PTHR22754">
    <property type="entry name" value="DISCO-INTERACTING PROTEIN 2 DIP2 -RELATED"/>
    <property type="match status" value="1"/>
</dbReference>
<dbReference type="Pfam" id="PF00501">
    <property type="entry name" value="AMP-binding"/>
    <property type="match status" value="1"/>
</dbReference>
<dbReference type="EMBL" id="AP017423">
    <property type="protein sequence ID" value="BCX68940.1"/>
    <property type="molecule type" value="Genomic_DNA"/>
</dbReference>
<dbReference type="Gene3D" id="1.10.1200.10">
    <property type="entry name" value="ACP-like"/>
    <property type="match status" value="1"/>
</dbReference>
<name>A0ABM7RT97_9PSED</name>
<accession>A0ABM7RT97</accession>